<name>A0ABV1DVE7_9FIRM</name>
<dbReference type="InterPro" id="IPR018060">
    <property type="entry name" value="HTH_AraC"/>
</dbReference>
<evidence type="ECO:0000256" key="3">
    <source>
        <dbReference type="ARBA" id="ARBA00023163"/>
    </source>
</evidence>
<evidence type="ECO:0000256" key="1">
    <source>
        <dbReference type="ARBA" id="ARBA00023015"/>
    </source>
</evidence>
<sequence>MINNTVRVDEKGRELQNHGNLAFPCAWYCSGPNQGDVPWHWHEEIELVYLSKGTLQCAVGNRRFPLRKGEALFINTGIPHAFFEESGIPYEESDIVFHPRLIYGDVGSIFYEKYMLPLMRCPSMAGFAFRKDLDWQREAALSIKEAVTVCRTKPELYEFTVREALTNVFTLLLRHNSGELQQTEARSSFLMERVKRMLDYFHSHYQESISVEQLAKQANICKRECQRDFKKVLGLTPTQYFEQYRLSMSLRLLTESSCSIIEIADQCGFQSPSYFTKLFREKYGVTPTAFRSGAPLLHSDLK</sequence>
<dbReference type="PANTHER" id="PTHR43280:SF28">
    <property type="entry name" value="HTH-TYPE TRANSCRIPTIONAL ACTIVATOR RHAS"/>
    <property type="match status" value="1"/>
</dbReference>
<dbReference type="InterPro" id="IPR011051">
    <property type="entry name" value="RmlC_Cupin_sf"/>
</dbReference>
<evidence type="ECO:0000313" key="5">
    <source>
        <dbReference type="EMBL" id="MEQ2434365.1"/>
    </source>
</evidence>
<proteinExistence type="predicted"/>
<dbReference type="EMBL" id="JBBMFP010000043">
    <property type="protein sequence ID" value="MEQ2434365.1"/>
    <property type="molecule type" value="Genomic_DNA"/>
</dbReference>
<dbReference type="InterPro" id="IPR018062">
    <property type="entry name" value="HTH_AraC-typ_CS"/>
</dbReference>
<dbReference type="Pfam" id="PF07883">
    <property type="entry name" value="Cupin_2"/>
    <property type="match status" value="1"/>
</dbReference>
<dbReference type="SMART" id="SM00342">
    <property type="entry name" value="HTH_ARAC"/>
    <property type="match status" value="1"/>
</dbReference>
<gene>
    <name evidence="5" type="ORF">WMO65_25570</name>
</gene>
<keyword evidence="2" id="KW-0238">DNA-binding</keyword>
<dbReference type="PRINTS" id="PR00032">
    <property type="entry name" value="HTHARAC"/>
</dbReference>
<keyword evidence="1" id="KW-0805">Transcription regulation</keyword>
<dbReference type="PROSITE" id="PS00041">
    <property type="entry name" value="HTH_ARAC_FAMILY_1"/>
    <property type="match status" value="1"/>
</dbReference>
<dbReference type="PROSITE" id="PS01124">
    <property type="entry name" value="HTH_ARAC_FAMILY_2"/>
    <property type="match status" value="1"/>
</dbReference>
<dbReference type="InterPro" id="IPR020449">
    <property type="entry name" value="Tscrpt_reg_AraC-type_HTH"/>
</dbReference>
<dbReference type="SUPFAM" id="SSF51182">
    <property type="entry name" value="RmlC-like cupins"/>
    <property type="match status" value="1"/>
</dbReference>
<evidence type="ECO:0000259" key="4">
    <source>
        <dbReference type="PROSITE" id="PS01124"/>
    </source>
</evidence>
<evidence type="ECO:0000313" key="6">
    <source>
        <dbReference type="Proteomes" id="UP001457898"/>
    </source>
</evidence>
<dbReference type="InterPro" id="IPR009057">
    <property type="entry name" value="Homeodomain-like_sf"/>
</dbReference>
<dbReference type="RefSeq" id="WP_349064787.1">
    <property type="nucleotide sequence ID" value="NZ_JBBMFP010000043.1"/>
</dbReference>
<dbReference type="SUPFAM" id="SSF46689">
    <property type="entry name" value="Homeodomain-like"/>
    <property type="match status" value="2"/>
</dbReference>
<protein>
    <submittedName>
        <fullName evidence="5">AraC family transcriptional regulator</fullName>
    </submittedName>
</protein>
<keyword evidence="6" id="KW-1185">Reference proteome</keyword>
<dbReference type="PANTHER" id="PTHR43280">
    <property type="entry name" value="ARAC-FAMILY TRANSCRIPTIONAL REGULATOR"/>
    <property type="match status" value="1"/>
</dbReference>
<dbReference type="InterPro" id="IPR013096">
    <property type="entry name" value="Cupin_2"/>
</dbReference>
<comment type="caution">
    <text evidence="5">The sequence shown here is derived from an EMBL/GenBank/DDBJ whole genome shotgun (WGS) entry which is preliminary data.</text>
</comment>
<dbReference type="Proteomes" id="UP001457898">
    <property type="component" value="Unassembled WGS sequence"/>
</dbReference>
<dbReference type="Gene3D" id="2.60.120.10">
    <property type="entry name" value="Jelly Rolls"/>
    <property type="match status" value="1"/>
</dbReference>
<feature type="domain" description="HTH araC/xylS-type" evidence="4">
    <location>
        <begin position="195"/>
        <end position="293"/>
    </location>
</feature>
<keyword evidence="3" id="KW-0804">Transcription</keyword>
<dbReference type="Gene3D" id="1.10.10.60">
    <property type="entry name" value="Homeodomain-like"/>
    <property type="match status" value="2"/>
</dbReference>
<reference evidence="5 6" key="1">
    <citation type="submission" date="2024-03" db="EMBL/GenBank/DDBJ databases">
        <title>Human intestinal bacterial collection.</title>
        <authorList>
            <person name="Pauvert C."/>
            <person name="Hitch T.C.A."/>
            <person name="Clavel T."/>
        </authorList>
    </citation>
    <scope>NUCLEOTIDE SEQUENCE [LARGE SCALE GENOMIC DNA]</scope>
    <source>
        <strain evidence="5 6">CLA-SR-H028</strain>
    </source>
</reference>
<dbReference type="InterPro" id="IPR014710">
    <property type="entry name" value="RmlC-like_jellyroll"/>
</dbReference>
<organism evidence="5 6">
    <name type="scientific">Blautia caccae</name>
    <dbReference type="NCBI Taxonomy" id="3133175"/>
    <lineage>
        <taxon>Bacteria</taxon>
        <taxon>Bacillati</taxon>
        <taxon>Bacillota</taxon>
        <taxon>Clostridia</taxon>
        <taxon>Lachnospirales</taxon>
        <taxon>Lachnospiraceae</taxon>
        <taxon>Blautia</taxon>
    </lineage>
</organism>
<evidence type="ECO:0000256" key="2">
    <source>
        <dbReference type="ARBA" id="ARBA00023125"/>
    </source>
</evidence>
<dbReference type="Pfam" id="PF12833">
    <property type="entry name" value="HTH_18"/>
    <property type="match status" value="1"/>
</dbReference>
<accession>A0ABV1DVE7</accession>